<dbReference type="AlphaFoldDB" id="A0A2P2MSR9"/>
<accession>A0A2P2MSR9</accession>
<protein>
    <submittedName>
        <fullName evidence="2">Uncharacterized protein</fullName>
    </submittedName>
</protein>
<name>A0A2P2MSR9_RHIMU</name>
<sequence>MLSLRIVHPRCDKNAVRSYKPSQPQRKKEKK</sequence>
<feature type="region of interest" description="Disordered" evidence="1">
    <location>
        <begin position="1"/>
        <end position="31"/>
    </location>
</feature>
<reference evidence="2" key="1">
    <citation type="submission" date="2018-02" db="EMBL/GenBank/DDBJ databases">
        <title>Rhizophora mucronata_Transcriptome.</title>
        <authorList>
            <person name="Meera S.P."/>
            <person name="Sreeshan A."/>
            <person name="Augustine A."/>
        </authorList>
    </citation>
    <scope>NUCLEOTIDE SEQUENCE</scope>
    <source>
        <tissue evidence="2">Leaf</tissue>
    </source>
</reference>
<evidence type="ECO:0000256" key="1">
    <source>
        <dbReference type="SAM" id="MobiDB-lite"/>
    </source>
</evidence>
<dbReference type="EMBL" id="GGEC01052778">
    <property type="protein sequence ID" value="MBX33262.1"/>
    <property type="molecule type" value="Transcribed_RNA"/>
</dbReference>
<proteinExistence type="predicted"/>
<organism evidence="2">
    <name type="scientific">Rhizophora mucronata</name>
    <name type="common">Asiatic mangrove</name>
    <dbReference type="NCBI Taxonomy" id="61149"/>
    <lineage>
        <taxon>Eukaryota</taxon>
        <taxon>Viridiplantae</taxon>
        <taxon>Streptophyta</taxon>
        <taxon>Embryophyta</taxon>
        <taxon>Tracheophyta</taxon>
        <taxon>Spermatophyta</taxon>
        <taxon>Magnoliopsida</taxon>
        <taxon>eudicotyledons</taxon>
        <taxon>Gunneridae</taxon>
        <taxon>Pentapetalae</taxon>
        <taxon>rosids</taxon>
        <taxon>fabids</taxon>
        <taxon>Malpighiales</taxon>
        <taxon>Rhizophoraceae</taxon>
        <taxon>Rhizophora</taxon>
    </lineage>
</organism>
<evidence type="ECO:0000313" key="2">
    <source>
        <dbReference type="EMBL" id="MBX33262.1"/>
    </source>
</evidence>